<evidence type="ECO:0000259" key="5">
    <source>
        <dbReference type="PROSITE" id="PS51007"/>
    </source>
</evidence>
<dbReference type="Proteomes" id="UP000184212">
    <property type="component" value="Unassembled WGS sequence"/>
</dbReference>
<keyword evidence="3 4" id="KW-0408">Iron</keyword>
<keyword evidence="1 4" id="KW-0349">Heme</keyword>
<dbReference type="GO" id="GO:0009055">
    <property type="term" value="F:electron transfer activity"/>
    <property type="evidence" value="ECO:0007669"/>
    <property type="project" value="InterPro"/>
</dbReference>
<dbReference type="InterPro" id="IPR054539">
    <property type="entry name" value="Beta-prop_PDH"/>
</dbReference>
<dbReference type="PROSITE" id="PS51007">
    <property type="entry name" value="CYTC"/>
    <property type="match status" value="1"/>
</dbReference>
<dbReference type="AlphaFoldDB" id="A0A1M5KV83"/>
<dbReference type="EMBL" id="FQWQ01000001">
    <property type="protein sequence ID" value="SHG56439.1"/>
    <property type="molecule type" value="Genomic_DNA"/>
</dbReference>
<dbReference type="SUPFAM" id="SSF50952">
    <property type="entry name" value="Soluble quinoprotein glucose dehydrogenase"/>
    <property type="match status" value="1"/>
</dbReference>
<dbReference type="InterPro" id="IPR009056">
    <property type="entry name" value="Cyt_c-like_dom"/>
</dbReference>
<accession>A0A1M5KV83</accession>
<protein>
    <submittedName>
        <fullName evidence="6">Glucose/arabinose dehydrogenase, beta-propeller fold</fullName>
    </submittedName>
</protein>
<organism evidence="6 7">
    <name type="scientific">Chryseolinea serpens</name>
    <dbReference type="NCBI Taxonomy" id="947013"/>
    <lineage>
        <taxon>Bacteria</taxon>
        <taxon>Pseudomonadati</taxon>
        <taxon>Bacteroidota</taxon>
        <taxon>Cytophagia</taxon>
        <taxon>Cytophagales</taxon>
        <taxon>Fulvivirgaceae</taxon>
        <taxon>Chryseolinea</taxon>
    </lineage>
</organism>
<dbReference type="InterPro" id="IPR036909">
    <property type="entry name" value="Cyt_c-like_dom_sf"/>
</dbReference>
<keyword evidence="7" id="KW-1185">Reference proteome</keyword>
<evidence type="ECO:0000256" key="1">
    <source>
        <dbReference type="ARBA" id="ARBA00022617"/>
    </source>
</evidence>
<evidence type="ECO:0000256" key="4">
    <source>
        <dbReference type="PROSITE-ProRule" id="PRU00433"/>
    </source>
</evidence>
<evidence type="ECO:0000313" key="7">
    <source>
        <dbReference type="Proteomes" id="UP000184212"/>
    </source>
</evidence>
<proteinExistence type="predicted"/>
<evidence type="ECO:0000256" key="3">
    <source>
        <dbReference type="ARBA" id="ARBA00023004"/>
    </source>
</evidence>
<dbReference type="Pfam" id="PF22807">
    <property type="entry name" value="TrAA12"/>
    <property type="match status" value="1"/>
</dbReference>
<dbReference type="InterPro" id="IPR011042">
    <property type="entry name" value="6-blade_b-propeller_TolB-like"/>
</dbReference>
<keyword evidence="2 4" id="KW-0479">Metal-binding</keyword>
<dbReference type="GO" id="GO:0020037">
    <property type="term" value="F:heme binding"/>
    <property type="evidence" value="ECO:0007669"/>
    <property type="project" value="InterPro"/>
</dbReference>
<feature type="domain" description="Cytochrome c" evidence="5">
    <location>
        <begin position="470"/>
        <end position="559"/>
    </location>
</feature>
<evidence type="ECO:0000256" key="2">
    <source>
        <dbReference type="ARBA" id="ARBA00022723"/>
    </source>
</evidence>
<evidence type="ECO:0000313" key="6">
    <source>
        <dbReference type="EMBL" id="SHG56439.1"/>
    </source>
</evidence>
<dbReference type="SUPFAM" id="SSF46626">
    <property type="entry name" value="Cytochrome c"/>
    <property type="match status" value="1"/>
</dbReference>
<gene>
    <name evidence="6" type="ORF">SAMN04488109_0846</name>
</gene>
<dbReference type="RefSeq" id="WP_084137892.1">
    <property type="nucleotide sequence ID" value="NZ_FQWQ01000001.1"/>
</dbReference>
<dbReference type="STRING" id="947013.SAMN04488109_0846"/>
<dbReference type="PANTHER" id="PTHR19328:SF53">
    <property type="entry name" value="MEMBRANE PROTEIN"/>
    <property type="match status" value="1"/>
</dbReference>
<dbReference type="Gene3D" id="1.10.760.10">
    <property type="entry name" value="Cytochrome c-like domain"/>
    <property type="match status" value="1"/>
</dbReference>
<name>A0A1M5KV83_9BACT</name>
<dbReference type="OrthoDB" id="9811395at2"/>
<sequence>MILTLTRSRPFNVILFLFLVFTLTRCKDKLPPGDPDNGGLFLPRGFEAVVVVDSLRGRARQLAVNDNGDIYVKSRFSKPDARNVVLRDTNGDGKADSIKEFGSYEKERTYGTAMRVHKGYLYLSSELTVYRYKLTPGKMVPEDSIETIVIDDHEHGSHEHIAKPICFDNNGHIYVPFGAPSNSCQIMNRTPQNPGQDPCPQLDLHGGVWRFDENKPRQTQKDGIKFATGIRSVVAMEWNPMDDNLYLVMHGRDDLLRLWPNLYSPWQSAVLPAEEFLKVTEGADFGWPYCYYDQLKEKKVLSPEYGGNGDSIGRCDQFQKPLMGFPGHWAPNDLYFYKGNQYPERYKQGAFIAFHGSTNRAPYPQSGYIIVFVPFKDNKPTGQWEVFADGFAGVDPVVDVSDAVYRPMGIAEGPDGSLYISDTEKGKIWRILYKGDKDKFGTEDLADMEKRKSASNIRNPDPVNDNLDKGKAVGGQKIYETYCATCHQKNGKGASGRFPPLINTEWVNGDKKRLIGIVLNGMEGNLEVNGETFVNAMPQHSFLSDEDVAKTLTYIRQNFGNKASAVETDEVTAVRKKLPKK</sequence>
<dbReference type="GO" id="GO:0046872">
    <property type="term" value="F:metal ion binding"/>
    <property type="evidence" value="ECO:0007669"/>
    <property type="project" value="UniProtKB-KW"/>
</dbReference>
<dbReference type="Pfam" id="PF00034">
    <property type="entry name" value="Cytochrom_C"/>
    <property type="match status" value="1"/>
</dbReference>
<dbReference type="Gene3D" id="2.120.10.30">
    <property type="entry name" value="TolB, C-terminal domain"/>
    <property type="match status" value="1"/>
</dbReference>
<dbReference type="InterPro" id="IPR011041">
    <property type="entry name" value="Quinoprot_gluc/sorb_DH_b-prop"/>
</dbReference>
<reference evidence="6 7" key="1">
    <citation type="submission" date="2016-11" db="EMBL/GenBank/DDBJ databases">
        <authorList>
            <person name="Jaros S."/>
            <person name="Januszkiewicz K."/>
            <person name="Wedrychowicz H."/>
        </authorList>
    </citation>
    <scope>NUCLEOTIDE SEQUENCE [LARGE SCALE GENOMIC DNA]</scope>
    <source>
        <strain evidence="6 7">DSM 24574</strain>
    </source>
</reference>
<dbReference type="PANTHER" id="PTHR19328">
    <property type="entry name" value="HEDGEHOG-INTERACTING PROTEIN"/>
    <property type="match status" value="1"/>
</dbReference>